<evidence type="ECO:0000313" key="6">
    <source>
        <dbReference type="EMBL" id="MFD1673122.1"/>
    </source>
</evidence>
<evidence type="ECO:0000256" key="4">
    <source>
        <dbReference type="HAMAP-Rule" id="MF_01368"/>
    </source>
</evidence>
<dbReference type="PANTHER" id="PTHR14413">
    <property type="entry name" value="RIBOSOMAL PROTEIN L17"/>
    <property type="match status" value="1"/>
</dbReference>
<dbReference type="InterPro" id="IPR047859">
    <property type="entry name" value="Ribosomal_bL17_CS"/>
</dbReference>
<evidence type="ECO:0000256" key="1">
    <source>
        <dbReference type="ARBA" id="ARBA00008777"/>
    </source>
</evidence>
<keyword evidence="2 4" id="KW-0689">Ribosomal protein</keyword>
<evidence type="ECO:0000256" key="5">
    <source>
        <dbReference type="RuleBase" id="RU000660"/>
    </source>
</evidence>
<dbReference type="PROSITE" id="PS01167">
    <property type="entry name" value="RIBOSOMAL_L17"/>
    <property type="match status" value="1"/>
</dbReference>
<dbReference type="InterPro" id="IPR000456">
    <property type="entry name" value="Ribosomal_bL17"/>
</dbReference>
<dbReference type="SUPFAM" id="SSF64263">
    <property type="entry name" value="Prokaryotic ribosomal protein L17"/>
    <property type="match status" value="1"/>
</dbReference>
<comment type="subunit">
    <text evidence="4">Part of the 50S ribosomal subunit. Contacts protein L32.</text>
</comment>
<comment type="similarity">
    <text evidence="1 4 5">Belongs to the bacterial ribosomal protein bL17 family.</text>
</comment>
<evidence type="ECO:0000313" key="7">
    <source>
        <dbReference type="Proteomes" id="UP001597079"/>
    </source>
</evidence>
<dbReference type="NCBIfam" id="TIGR00059">
    <property type="entry name" value="L17"/>
    <property type="match status" value="1"/>
</dbReference>
<keyword evidence="3 4" id="KW-0687">Ribonucleoprotein</keyword>
<evidence type="ECO:0000256" key="2">
    <source>
        <dbReference type="ARBA" id="ARBA00022980"/>
    </source>
</evidence>
<dbReference type="PANTHER" id="PTHR14413:SF16">
    <property type="entry name" value="LARGE RIBOSOMAL SUBUNIT PROTEIN BL17M"/>
    <property type="match status" value="1"/>
</dbReference>
<name>A0ABW4J9U0_9BACL</name>
<dbReference type="RefSeq" id="WP_377940457.1">
    <property type="nucleotide sequence ID" value="NZ_JBHUCX010000001.1"/>
</dbReference>
<accession>A0ABW4J9U0</accession>
<dbReference type="Pfam" id="PF01196">
    <property type="entry name" value="Ribosomal_L17"/>
    <property type="match status" value="1"/>
</dbReference>
<comment type="caution">
    <text evidence="6">The sequence shown here is derived from an EMBL/GenBank/DDBJ whole genome shotgun (WGS) entry which is preliminary data.</text>
</comment>
<proteinExistence type="inferred from homology"/>
<protein>
    <recommendedName>
        <fullName evidence="4">Large ribosomal subunit protein bL17</fullName>
    </recommendedName>
</protein>
<dbReference type="HAMAP" id="MF_01368">
    <property type="entry name" value="Ribosomal_bL17"/>
    <property type="match status" value="1"/>
</dbReference>
<evidence type="ECO:0000256" key="3">
    <source>
        <dbReference type="ARBA" id="ARBA00023274"/>
    </source>
</evidence>
<dbReference type="InterPro" id="IPR036373">
    <property type="entry name" value="Ribosomal_bL17_sf"/>
</dbReference>
<dbReference type="Proteomes" id="UP001597079">
    <property type="component" value="Unassembled WGS sequence"/>
</dbReference>
<sequence>MAYRKLNRTSSNRKALFRSLVTDLVLYERIQTTEAKAKELRSIADKMITLAKRGDLHARRKVAQYVRREQLEGEDSQDAIQKLFSDIAPRFQERNGGYTRIVKLGARRGDAAPMVMIELVQ</sequence>
<dbReference type="Gene3D" id="3.90.1030.10">
    <property type="entry name" value="Ribosomal protein L17"/>
    <property type="match status" value="1"/>
</dbReference>
<keyword evidence="7" id="KW-1185">Reference proteome</keyword>
<dbReference type="GO" id="GO:0005840">
    <property type="term" value="C:ribosome"/>
    <property type="evidence" value="ECO:0007669"/>
    <property type="project" value="UniProtKB-KW"/>
</dbReference>
<gene>
    <name evidence="4 6" type="primary">rplQ</name>
    <name evidence="6" type="ORF">ACFSB2_00105</name>
</gene>
<reference evidence="7" key="1">
    <citation type="journal article" date="2019" name="Int. J. Syst. Evol. Microbiol.">
        <title>The Global Catalogue of Microorganisms (GCM) 10K type strain sequencing project: providing services to taxonomists for standard genome sequencing and annotation.</title>
        <authorList>
            <consortium name="The Broad Institute Genomics Platform"/>
            <consortium name="The Broad Institute Genome Sequencing Center for Infectious Disease"/>
            <person name="Wu L."/>
            <person name="Ma J."/>
        </authorList>
    </citation>
    <scope>NUCLEOTIDE SEQUENCE [LARGE SCALE GENOMIC DNA]</scope>
    <source>
        <strain evidence="7">CGMCC 1.12286</strain>
    </source>
</reference>
<organism evidence="6 7">
    <name type="scientific">Alicyclobacillus fodiniaquatilis</name>
    <dbReference type="NCBI Taxonomy" id="1661150"/>
    <lineage>
        <taxon>Bacteria</taxon>
        <taxon>Bacillati</taxon>
        <taxon>Bacillota</taxon>
        <taxon>Bacilli</taxon>
        <taxon>Bacillales</taxon>
        <taxon>Alicyclobacillaceae</taxon>
        <taxon>Alicyclobacillus</taxon>
    </lineage>
</organism>
<dbReference type="EMBL" id="JBHUCX010000001">
    <property type="protein sequence ID" value="MFD1673122.1"/>
    <property type="molecule type" value="Genomic_DNA"/>
</dbReference>